<dbReference type="EMBL" id="CAJFDI010000004">
    <property type="protein sequence ID" value="CAD5228205.1"/>
    <property type="molecule type" value="Genomic_DNA"/>
</dbReference>
<reference evidence="7" key="1">
    <citation type="submission" date="2020-09" db="EMBL/GenBank/DDBJ databases">
        <authorList>
            <person name="Kikuchi T."/>
        </authorList>
    </citation>
    <scope>NUCLEOTIDE SEQUENCE</scope>
    <source>
        <strain evidence="7">Ka4C1</strain>
    </source>
</reference>
<proteinExistence type="inferred from homology"/>
<gene>
    <name evidence="7" type="ORF">BXYJ_LOCUS10328</name>
</gene>
<dbReference type="InterPro" id="IPR002413">
    <property type="entry name" value="V5_allergen-like"/>
</dbReference>
<dbReference type="Pfam" id="PF00188">
    <property type="entry name" value="CAP"/>
    <property type="match status" value="1"/>
</dbReference>
<dbReference type="InterPro" id="IPR035940">
    <property type="entry name" value="CAP_sf"/>
</dbReference>
<dbReference type="EMBL" id="CAJFCV020000004">
    <property type="protein sequence ID" value="CAG9118709.1"/>
    <property type="molecule type" value="Genomic_DNA"/>
</dbReference>
<dbReference type="PANTHER" id="PTHR48043:SF22">
    <property type="entry name" value="GLUCURONOSYLTRANSFERASE"/>
    <property type="match status" value="1"/>
</dbReference>
<dbReference type="InterPro" id="IPR014044">
    <property type="entry name" value="CAP_dom"/>
</dbReference>
<dbReference type="FunFam" id="3.40.50.2000:FF:000021">
    <property type="entry name" value="UDP-glucuronosyltransferase"/>
    <property type="match status" value="1"/>
</dbReference>
<keyword evidence="8" id="KW-1185">Reference proteome</keyword>
<dbReference type="InterPro" id="IPR018244">
    <property type="entry name" value="Allrgn_V5/Tpx1_CS"/>
</dbReference>
<dbReference type="PRINTS" id="PR00837">
    <property type="entry name" value="V5TPXLIKE"/>
</dbReference>
<evidence type="ECO:0000256" key="3">
    <source>
        <dbReference type="ARBA" id="ARBA00022676"/>
    </source>
</evidence>
<evidence type="ECO:0000259" key="6">
    <source>
        <dbReference type="SMART" id="SM00198"/>
    </source>
</evidence>
<dbReference type="InterPro" id="IPR002213">
    <property type="entry name" value="UDP_glucos_trans"/>
</dbReference>
<accession>A0A811LL65</accession>
<comment type="caution">
    <text evidence="7">The sequence shown here is derived from an EMBL/GenBank/DDBJ whole genome shotgun (WGS) entry which is preliminary data.</text>
</comment>
<keyword evidence="3" id="KW-0328">Glycosyltransferase</keyword>
<feature type="domain" description="SCP" evidence="6">
    <location>
        <begin position="472"/>
        <end position="629"/>
    </location>
</feature>
<dbReference type="Pfam" id="PF00201">
    <property type="entry name" value="UDPGT"/>
    <property type="match status" value="1"/>
</dbReference>
<dbReference type="GO" id="GO:0005576">
    <property type="term" value="C:extracellular region"/>
    <property type="evidence" value="ECO:0007669"/>
    <property type="project" value="InterPro"/>
</dbReference>
<dbReference type="PROSITE" id="PS01009">
    <property type="entry name" value="CRISP_1"/>
    <property type="match status" value="1"/>
</dbReference>
<comment type="similarity">
    <text evidence="1">Belongs to the UDP-glycosyltransferase family.</text>
</comment>
<dbReference type="CDD" id="cd03784">
    <property type="entry name" value="GT1_Gtf-like"/>
    <property type="match status" value="1"/>
</dbReference>
<dbReference type="InterPro" id="IPR035595">
    <property type="entry name" value="UDP_glycos_trans_CS"/>
</dbReference>
<evidence type="ECO:0000256" key="5">
    <source>
        <dbReference type="ARBA" id="ARBA00047475"/>
    </source>
</evidence>
<name>A0A811LL65_BURXY</name>
<evidence type="ECO:0000256" key="1">
    <source>
        <dbReference type="ARBA" id="ARBA00009995"/>
    </source>
</evidence>
<keyword evidence="4" id="KW-0808">Transferase</keyword>
<dbReference type="InterPro" id="IPR050271">
    <property type="entry name" value="UDP-glycosyltransferase"/>
</dbReference>
<dbReference type="EC" id="2.4.1.17" evidence="2"/>
<dbReference type="SMART" id="SM00198">
    <property type="entry name" value="SCP"/>
    <property type="match status" value="1"/>
</dbReference>
<sequence length="656" mass="74816">MLRDNEYNVTILIVDIDPNVKYQRLANTTHIHIDLDMEKDRLLKSLWQNPGPYEDASPLNHRIFLKFLKISSVLVDACKDIFADTSLIQRLHNDAYDVGFVEQYDACGLGLLQRIEVETVIWLSATAIYRLQPEQIGVNFPLSYVPELFSSFSDRMRFFQRVVNTLVATVTEFTHKFYSIDFENQLIRSQSNENQLRLSLMTYATNVEMVLANISPIFDFPAPESTLIQHIAGITVDGNPMPLEEDWEILADQSVHGFVLITFGSIAKTSEMPRNIWESLKVAMRAFKQVVFIVKYENTGNRTAFERRDNMVFTNWIPQMALMKHRNYRGVITHGGWSTVLESISNGRPMILMPLFADHFKNARVITEKGLGVYVDKMSVRADTFVHALSSILDDDRYLNQSQKYSALLQDTVIPTHQFFVSTVNRAVRRSRRSHWKKALRPKHLDLNLFQRLHLDLLLVVVALRCDGLTDSERQYVVDLHNQFRSQMALGQAAGYGGFLFPQASDMQKFQYDLTLEAEAQSWAANCIYQHPTVLDYGQNLAQSFATDDMTALNDSMYAWWTEISIYPYGPQVLVFSHETGHFTQMAWANSNRVGCAVQFCTNGPQNGWNFDNYALTICDYSPPGNVLTEPLYLIGPACSNCPSLADQCSNGLCVT</sequence>
<evidence type="ECO:0000256" key="4">
    <source>
        <dbReference type="ARBA" id="ARBA00022679"/>
    </source>
</evidence>
<organism evidence="7 8">
    <name type="scientific">Bursaphelenchus xylophilus</name>
    <name type="common">Pinewood nematode worm</name>
    <name type="synonym">Aphelenchoides xylophilus</name>
    <dbReference type="NCBI Taxonomy" id="6326"/>
    <lineage>
        <taxon>Eukaryota</taxon>
        <taxon>Metazoa</taxon>
        <taxon>Ecdysozoa</taxon>
        <taxon>Nematoda</taxon>
        <taxon>Chromadorea</taxon>
        <taxon>Rhabditida</taxon>
        <taxon>Tylenchina</taxon>
        <taxon>Tylenchomorpha</taxon>
        <taxon>Aphelenchoidea</taxon>
        <taxon>Aphelenchoididae</taxon>
        <taxon>Bursaphelenchus</taxon>
    </lineage>
</organism>
<comment type="catalytic activity">
    <reaction evidence="5">
        <text>glucuronate acceptor + UDP-alpha-D-glucuronate = acceptor beta-D-glucuronoside + UDP + H(+)</text>
        <dbReference type="Rhea" id="RHEA:21032"/>
        <dbReference type="ChEBI" id="CHEBI:15378"/>
        <dbReference type="ChEBI" id="CHEBI:58052"/>
        <dbReference type="ChEBI" id="CHEBI:58223"/>
        <dbReference type="ChEBI" id="CHEBI:132367"/>
        <dbReference type="ChEBI" id="CHEBI:132368"/>
        <dbReference type="EC" id="2.4.1.17"/>
    </reaction>
</comment>
<dbReference type="Proteomes" id="UP000582659">
    <property type="component" value="Unassembled WGS sequence"/>
</dbReference>
<dbReference type="GO" id="GO:0015020">
    <property type="term" value="F:glucuronosyltransferase activity"/>
    <property type="evidence" value="ECO:0007669"/>
    <property type="project" value="UniProtKB-EC"/>
</dbReference>
<evidence type="ECO:0000313" key="7">
    <source>
        <dbReference type="EMBL" id="CAD5228205.1"/>
    </source>
</evidence>
<dbReference type="Proteomes" id="UP000659654">
    <property type="component" value="Unassembled WGS sequence"/>
</dbReference>
<dbReference type="SUPFAM" id="SSF55797">
    <property type="entry name" value="PR-1-like"/>
    <property type="match status" value="1"/>
</dbReference>
<dbReference type="AlphaFoldDB" id="A0A811LL65"/>
<protein>
    <recommendedName>
        <fullName evidence="2">glucuronosyltransferase</fullName>
        <ecNumber evidence="2">2.4.1.17</ecNumber>
    </recommendedName>
</protein>
<dbReference type="Gene3D" id="3.40.33.10">
    <property type="entry name" value="CAP"/>
    <property type="match status" value="1"/>
</dbReference>
<dbReference type="SUPFAM" id="SSF53756">
    <property type="entry name" value="UDP-Glycosyltransferase/glycogen phosphorylase"/>
    <property type="match status" value="1"/>
</dbReference>
<dbReference type="InterPro" id="IPR001283">
    <property type="entry name" value="CRISP-related"/>
</dbReference>
<dbReference type="PANTHER" id="PTHR48043">
    <property type="entry name" value="EG:EG0003.4 PROTEIN-RELATED"/>
    <property type="match status" value="1"/>
</dbReference>
<evidence type="ECO:0000313" key="8">
    <source>
        <dbReference type="Proteomes" id="UP000659654"/>
    </source>
</evidence>
<dbReference type="PROSITE" id="PS00375">
    <property type="entry name" value="UDPGT"/>
    <property type="match status" value="1"/>
</dbReference>
<evidence type="ECO:0000256" key="2">
    <source>
        <dbReference type="ARBA" id="ARBA00012544"/>
    </source>
</evidence>
<dbReference type="CDD" id="cd05380">
    <property type="entry name" value="CAP_euk"/>
    <property type="match status" value="1"/>
</dbReference>
<dbReference type="PRINTS" id="PR00838">
    <property type="entry name" value="V5ALLERGEN"/>
</dbReference>
<dbReference type="OrthoDB" id="5835829at2759"/>
<dbReference type="Gene3D" id="3.40.50.2000">
    <property type="entry name" value="Glycogen Phosphorylase B"/>
    <property type="match status" value="1"/>
</dbReference>